<feature type="chain" id="PRO_5002367741" description="Secreted protein" evidence="2">
    <location>
        <begin position="22"/>
        <end position="144"/>
    </location>
</feature>
<reference evidence="3" key="1">
    <citation type="submission" date="2015-04" db="UniProtKB">
        <authorList>
            <consortium name="EnsemblPlants"/>
        </authorList>
    </citation>
    <scope>IDENTIFICATION</scope>
</reference>
<evidence type="ECO:0008006" key="5">
    <source>
        <dbReference type="Google" id="ProtNLM"/>
    </source>
</evidence>
<proteinExistence type="predicted"/>
<protein>
    <recommendedName>
        <fullName evidence="5">Secreted protein</fullName>
    </recommendedName>
</protein>
<keyword evidence="4" id="KW-1185">Reference proteome</keyword>
<feature type="signal peptide" evidence="2">
    <location>
        <begin position="1"/>
        <end position="21"/>
    </location>
</feature>
<sequence length="144" mass="14902">MLFFKVLISLVWSLTTRQANPENCAFLNASCVGAHHHHGVAAAADPPADVCPQLQHSCSSQTWKKHVQEAQYHSISEFVASVTWLSCTTEVLITCGSGGGEGEQLGGGTAVKAGLHGGGDPGPVGTGRLRGLGTDGGHQRSSRG</sequence>
<dbReference type="AlphaFoldDB" id="A0A0E0MAZ2"/>
<feature type="compositionally biased region" description="Gly residues" evidence="1">
    <location>
        <begin position="106"/>
        <end position="136"/>
    </location>
</feature>
<evidence type="ECO:0000313" key="4">
    <source>
        <dbReference type="Proteomes" id="UP000026962"/>
    </source>
</evidence>
<reference evidence="3" key="2">
    <citation type="submission" date="2018-05" db="EMBL/GenBank/DDBJ databases">
        <title>OpunRS2 (Oryza punctata Reference Sequence Version 2).</title>
        <authorList>
            <person name="Zhang J."/>
            <person name="Kudrna D."/>
            <person name="Lee S."/>
            <person name="Talag J."/>
            <person name="Welchert J."/>
            <person name="Wing R.A."/>
        </authorList>
    </citation>
    <scope>NUCLEOTIDE SEQUENCE [LARGE SCALE GENOMIC DNA]</scope>
</reference>
<feature type="region of interest" description="Disordered" evidence="1">
    <location>
        <begin position="106"/>
        <end position="144"/>
    </location>
</feature>
<dbReference type="Gramene" id="OPUNC10G17460.9">
    <property type="protein sequence ID" value="OPUNC10G17460.9"/>
    <property type="gene ID" value="OPUNC10G17460"/>
</dbReference>
<evidence type="ECO:0000313" key="3">
    <source>
        <dbReference type="EnsemblPlants" id="OPUNC10G17460.9"/>
    </source>
</evidence>
<dbReference type="Proteomes" id="UP000026962">
    <property type="component" value="Chromosome 10"/>
</dbReference>
<name>A0A0E0MAZ2_ORYPU</name>
<dbReference type="EnsemblPlants" id="OPUNC10G17460.9">
    <property type="protein sequence ID" value="OPUNC10G17460.9"/>
    <property type="gene ID" value="OPUNC10G17460"/>
</dbReference>
<keyword evidence="2" id="KW-0732">Signal</keyword>
<dbReference type="HOGENOM" id="CLU_1799577_0_0_1"/>
<organism evidence="3">
    <name type="scientific">Oryza punctata</name>
    <name type="common">Red rice</name>
    <dbReference type="NCBI Taxonomy" id="4537"/>
    <lineage>
        <taxon>Eukaryota</taxon>
        <taxon>Viridiplantae</taxon>
        <taxon>Streptophyta</taxon>
        <taxon>Embryophyta</taxon>
        <taxon>Tracheophyta</taxon>
        <taxon>Spermatophyta</taxon>
        <taxon>Magnoliopsida</taxon>
        <taxon>Liliopsida</taxon>
        <taxon>Poales</taxon>
        <taxon>Poaceae</taxon>
        <taxon>BOP clade</taxon>
        <taxon>Oryzoideae</taxon>
        <taxon>Oryzeae</taxon>
        <taxon>Oryzinae</taxon>
        <taxon>Oryza</taxon>
    </lineage>
</organism>
<evidence type="ECO:0000256" key="2">
    <source>
        <dbReference type="SAM" id="SignalP"/>
    </source>
</evidence>
<evidence type="ECO:0000256" key="1">
    <source>
        <dbReference type="SAM" id="MobiDB-lite"/>
    </source>
</evidence>
<accession>A0A0E0MAZ2</accession>